<evidence type="ECO:0008006" key="4">
    <source>
        <dbReference type="Google" id="ProtNLM"/>
    </source>
</evidence>
<dbReference type="AlphaFoldDB" id="A0A317G0U4"/>
<geneLocation type="plasmid" evidence="3">
    <name>pinbov266</name>
</geneLocation>
<proteinExistence type="predicted"/>
<keyword evidence="1" id="KW-1133">Transmembrane helix</keyword>
<comment type="caution">
    <text evidence="2">The sequence shown here is derived from an EMBL/GenBank/DDBJ whole genome shotgun (WGS) entry which is preliminary data.</text>
</comment>
<dbReference type="RefSeq" id="WP_110074510.1">
    <property type="nucleotide sequence ID" value="NZ_CM009897.1"/>
</dbReference>
<dbReference type="Pfam" id="PF14903">
    <property type="entry name" value="WG_beta_rep"/>
    <property type="match status" value="2"/>
</dbReference>
<feature type="transmembrane region" description="Helical" evidence="1">
    <location>
        <begin position="12"/>
        <end position="31"/>
    </location>
</feature>
<evidence type="ECO:0000313" key="2">
    <source>
        <dbReference type="EMBL" id="PWT26000.1"/>
    </source>
</evidence>
<evidence type="ECO:0000313" key="3">
    <source>
        <dbReference type="Proteomes" id="UP000245488"/>
    </source>
</evidence>
<reference evidence="2 3" key="1">
    <citation type="submission" date="2017-09" db="EMBL/GenBank/DDBJ databases">
        <title>High-quality draft genome sequence of Butyrivibrio fibrisolvens INBov1, isolated from cow rumen.</title>
        <authorList>
            <person name="Rodriguez Hernaez J."/>
            <person name="Rivarola M."/>
            <person name="Paniego N."/>
            <person name="Cravero S."/>
            <person name="Ceron Cucchi M."/>
            <person name="Martinez M.C."/>
        </authorList>
    </citation>
    <scope>NUCLEOTIDE SEQUENCE [LARGE SCALE GENOMIC DNA]</scope>
    <source>
        <strain evidence="2 3">INBov1</strain>
        <plasmid evidence="3">pinbov266</plasmid>
    </source>
</reference>
<keyword evidence="1" id="KW-0472">Membrane</keyword>
<protein>
    <recommendedName>
        <fullName evidence="4">WG containing repeat-containing protein</fullName>
    </recommendedName>
</protein>
<keyword evidence="3" id="KW-1185">Reference proteome</keyword>
<gene>
    <name evidence="2" type="ORF">CPT75_01040</name>
</gene>
<dbReference type="EMBL" id="NXNG01000002">
    <property type="protein sequence ID" value="PWT26000.1"/>
    <property type="molecule type" value="Genomic_DNA"/>
</dbReference>
<keyword evidence="1" id="KW-0812">Transmembrane</keyword>
<accession>A0A317G0U4</accession>
<evidence type="ECO:0000256" key="1">
    <source>
        <dbReference type="SAM" id="Phobius"/>
    </source>
</evidence>
<dbReference type="InterPro" id="IPR032774">
    <property type="entry name" value="WG_beta_rep"/>
</dbReference>
<organism evidence="2 3">
    <name type="scientific">Butyrivibrio fibrisolvens</name>
    <dbReference type="NCBI Taxonomy" id="831"/>
    <lineage>
        <taxon>Bacteria</taxon>
        <taxon>Bacillati</taxon>
        <taxon>Bacillota</taxon>
        <taxon>Clostridia</taxon>
        <taxon>Lachnospirales</taxon>
        <taxon>Lachnospiraceae</taxon>
        <taxon>Butyrivibrio</taxon>
    </lineage>
</organism>
<keyword evidence="2" id="KW-0614">Plasmid</keyword>
<sequence>MSFWSYLKKSKIQLVILLVLIITSVILSIYLNRLNTPPKRMYDIDNDLAWDYNGHYVDRDGNIVVDCKYFKDPKRFKDNPRNYSIYMLATSIVFDENIYNYPTFAAAGMVDDYPYTPLFTDSYRLAGNFTGGYATFGIPADFNSFYPFNYGYIDMNGDIAIPPVYQGAWYFDDNGYAIVYQETGIGARGYGIINTKGEYLLEPIYEHIKREQDGTFSIEYFSNEEGTMYGNADIDGNITWEE</sequence>
<dbReference type="Proteomes" id="UP000245488">
    <property type="component" value="Plasmid pINBov266"/>
</dbReference>
<name>A0A317G0U4_BUTFI</name>